<organism evidence="2 3">
    <name type="scientific">Muraenolepis orangiensis</name>
    <name type="common">Patagonian moray cod</name>
    <dbReference type="NCBI Taxonomy" id="630683"/>
    <lineage>
        <taxon>Eukaryota</taxon>
        <taxon>Metazoa</taxon>
        <taxon>Chordata</taxon>
        <taxon>Craniata</taxon>
        <taxon>Vertebrata</taxon>
        <taxon>Euteleostomi</taxon>
        <taxon>Actinopterygii</taxon>
        <taxon>Neopterygii</taxon>
        <taxon>Teleostei</taxon>
        <taxon>Neoteleostei</taxon>
        <taxon>Acanthomorphata</taxon>
        <taxon>Zeiogadaria</taxon>
        <taxon>Gadariae</taxon>
        <taxon>Gadiformes</taxon>
        <taxon>Muraenolepidoidei</taxon>
        <taxon>Muraenolepididae</taxon>
        <taxon>Muraenolepis</taxon>
    </lineage>
</organism>
<dbReference type="InterPro" id="IPR000906">
    <property type="entry name" value="ZU5_dom"/>
</dbReference>
<dbReference type="Proteomes" id="UP001148018">
    <property type="component" value="Unassembled WGS sequence"/>
</dbReference>
<reference evidence="2" key="1">
    <citation type="submission" date="2022-07" db="EMBL/GenBank/DDBJ databases">
        <title>Chromosome-level genome of Muraenolepis orangiensis.</title>
        <authorList>
            <person name="Kim J."/>
        </authorList>
    </citation>
    <scope>NUCLEOTIDE SEQUENCE</scope>
    <source>
        <strain evidence="2">KU_S4_2022</strain>
        <tissue evidence="2">Muscle</tissue>
    </source>
</reference>
<evidence type="ECO:0000259" key="1">
    <source>
        <dbReference type="Pfam" id="PF00791"/>
    </source>
</evidence>
<dbReference type="Pfam" id="PF00791">
    <property type="entry name" value="ZU5"/>
    <property type="match status" value="1"/>
</dbReference>
<proteinExistence type="predicted"/>
<dbReference type="OrthoDB" id="5973910at2759"/>
<evidence type="ECO:0000313" key="3">
    <source>
        <dbReference type="Proteomes" id="UP001148018"/>
    </source>
</evidence>
<feature type="non-terminal residue" evidence="2">
    <location>
        <position position="1"/>
    </location>
</feature>
<dbReference type="AlphaFoldDB" id="A0A9Q0IQX5"/>
<dbReference type="EMBL" id="JANIIK010000043">
    <property type="protein sequence ID" value="KAJ3605906.1"/>
    <property type="molecule type" value="Genomic_DNA"/>
</dbReference>
<evidence type="ECO:0000313" key="2">
    <source>
        <dbReference type="EMBL" id="KAJ3605906.1"/>
    </source>
</evidence>
<gene>
    <name evidence="2" type="ORF">NHX12_027949</name>
</gene>
<keyword evidence="3" id="KW-1185">Reference proteome</keyword>
<sequence>MPSEKEEEVLLSSEVTYSLPDLDLACTVALYVAHSTDLGTTAGHRWAVRLKRRTPETWEEVMSVDEESASCYCLLVAVIGMLDTGNTLGYNVHPPRAA</sequence>
<protein>
    <recommendedName>
        <fullName evidence="1">ZU5 domain-containing protein</fullName>
    </recommendedName>
</protein>
<name>A0A9Q0IQX5_9TELE</name>
<accession>A0A9Q0IQX5</accession>
<comment type="caution">
    <text evidence="2">The sequence shown here is derived from an EMBL/GenBank/DDBJ whole genome shotgun (WGS) entry which is preliminary data.</text>
</comment>
<feature type="domain" description="ZU5" evidence="1">
    <location>
        <begin position="2"/>
        <end position="53"/>
    </location>
</feature>